<dbReference type="InterPro" id="IPR055342">
    <property type="entry name" value="MreC_beta-barrel_core"/>
</dbReference>
<evidence type="ECO:0000313" key="7">
    <source>
        <dbReference type="Proteomes" id="UP000254720"/>
    </source>
</evidence>
<dbReference type="Gene3D" id="2.40.10.350">
    <property type="entry name" value="Rod shape-determining protein MreC, domain 2"/>
    <property type="match status" value="1"/>
</dbReference>
<gene>
    <name evidence="6" type="ORF">C8D86_11261</name>
</gene>
<name>A0A370GLT1_9COXI</name>
<dbReference type="InterPro" id="IPR042175">
    <property type="entry name" value="Cell/Rod_MreC_2"/>
</dbReference>
<evidence type="ECO:0000313" key="6">
    <source>
        <dbReference type="EMBL" id="RDI42863.1"/>
    </source>
</evidence>
<comment type="similarity">
    <text evidence="1">Belongs to the MreC family.</text>
</comment>
<evidence type="ECO:0000256" key="3">
    <source>
        <dbReference type="ARBA" id="ARBA00022960"/>
    </source>
</evidence>
<sequence length="250" mass="27806">MVADKRSASFVPIREALSLPLAPFHYLVSWPTKIIDQLKVILSTQERLVNENLQLKKDQLLLRSQLQRLITIETENFYLKSLLRSSRQVKGKLLIAELLAVDADPFVNQVILDKGSRDGVYVGQPVLDANGVMGQVMRVGPITSRVLLINDPRSGIAVQNARNGIRAIAGGDSYSDKIRLMYIPKTADIKEGDVFITSGLGDHYPVGYPVGKVVTVVKDPTHQFATVYLQPSAQLKSSRQVLLVWYQRNA</sequence>
<dbReference type="AlphaFoldDB" id="A0A370GLT1"/>
<dbReference type="PIRSF" id="PIRSF038471">
    <property type="entry name" value="MreC"/>
    <property type="match status" value="1"/>
</dbReference>
<evidence type="ECO:0000256" key="1">
    <source>
        <dbReference type="ARBA" id="ARBA00009369"/>
    </source>
</evidence>
<comment type="caution">
    <text evidence="6">The sequence shown here is derived from an EMBL/GenBank/DDBJ whole genome shotgun (WGS) entry which is preliminary data.</text>
</comment>
<dbReference type="Gene3D" id="2.40.10.340">
    <property type="entry name" value="Rod shape-determining protein MreC, domain 1"/>
    <property type="match status" value="1"/>
</dbReference>
<dbReference type="InterPro" id="IPR007221">
    <property type="entry name" value="MreC"/>
</dbReference>
<accession>A0A370GLT1</accession>
<feature type="domain" description="Rod shape-determining protein MreC beta-barrel core" evidence="5">
    <location>
        <begin position="100"/>
        <end position="245"/>
    </location>
</feature>
<dbReference type="PANTHER" id="PTHR34138:SF1">
    <property type="entry name" value="CELL SHAPE-DETERMINING PROTEIN MREC"/>
    <property type="match status" value="1"/>
</dbReference>
<organism evidence="6 7">
    <name type="scientific">Aquicella lusitana</name>
    <dbReference type="NCBI Taxonomy" id="254246"/>
    <lineage>
        <taxon>Bacteria</taxon>
        <taxon>Pseudomonadati</taxon>
        <taxon>Pseudomonadota</taxon>
        <taxon>Gammaproteobacteria</taxon>
        <taxon>Legionellales</taxon>
        <taxon>Coxiellaceae</taxon>
        <taxon>Aquicella</taxon>
    </lineage>
</organism>
<dbReference type="PANTHER" id="PTHR34138">
    <property type="entry name" value="CELL SHAPE-DETERMINING PROTEIN MREC"/>
    <property type="match status" value="1"/>
</dbReference>
<reference evidence="6 7" key="1">
    <citation type="submission" date="2018-07" db="EMBL/GenBank/DDBJ databases">
        <title>Genomic Encyclopedia of Type Strains, Phase IV (KMG-IV): sequencing the most valuable type-strain genomes for metagenomic binning, comparative biology and taxonomic classification.</title>
        <authorList>
            <person name="Goeker M."/>
        </authorList>
    </citation>
    <scope>NUCLEOTIDE SEQUENCE [LARGE SCALE GENOMIC DNA]</scope>
    <source>
        <strain evidence="6 7">DSM 16500</strain>
    </source>
</reference>
<dbReference type="GO" id="GO:0008360">
    <property type="term" value="P:regulation of cell shape"/>
    <property type="evidence" value="ECO:0007669"/>
    <property type="project" value="UniProtKB-KW"/>
</dbReference>
<dbReference type="NCBIfam" id="TIGR00219">
    <property type="entry name" value="mreC"/>
    <property type="match status" value="1"/>
</dbReference>
<dbReference type="EMBL" id="QQAX01000012">
    <property type="protein sequence ID" value="RDI42863.1"/>
    <property type="molecule type" value="Genomic_DNA"/>
</dbReference>
<protein>
    <recommendedName>
        <fullName evidence="2">Cell shape-determining protein MreC</fullName>
    </recommendedName>
    <alternativeName>
        <fullName evidence="4">Cell shape protein MreC</fullName>
    </alternativeName>
</protein>
<evidence type="ECO:0000256" key="2">
    <source>
        <dbReference type="ARBA" id="ARBA00013855"/>
    </source>
</evidence>
<keyword evidence="3" id="KW-0133">Cell shape</keyword>
<dbReference type="InterPro" id="IPR042177">
    <property type="entry name" value="Cell/Rod_1"/>
</dbReference>
<evidence type="ECO:0000259" key="5">
    <source>
        <dbReference type="Pfam" id="PF04085"/>
    </source>
</evidence>
<keyword evidence="7" id="KW-1185">Reference proteome</keyword>
<dbReference type="GO" id="GO:0005886">
    <property type="term" value="C:plasma membrane"/>
    <property type="evidence" value="ECO:0007669"/>
    <property type="project" value="TreeGrafter"/>
</dbReference>
<dbReference type="Pfam" id="PF04085">
    <property type="entry name" value="MreC"/>
    <property type="match status" value="1"/>
</dbReference>
<evidence type="ECO:0000256" key="4">
    <source>
        <dbReference type="ARBA" id="ARBA00032089"/>
    </source>
</evidence>
<proteinExistence type="inferred from homology"/>
<dbReference type="Proteomes" id="UP000254720">
    <property type="component" value="Unassembled WGS sequence"/>
</dbReference>